<sequence length="301" mass="33896">MKQYVKKPYKEPEHKAQKPKPKPKPKPMPKLLSDLTSKTDKLKITQLLAYQHPTTSLYIGTLSANVKQAPPKQNGLQQQVMSVHLKAASEAVHVKHQGQTLIGTYIEYLANKGLERLDAEDWKFLDLLCPRVSMNDVKNDTDDAMEDDKDGDEIVGLVEEDNEEEEDADEDNMDLGGPGRDDKLMKRVSKGQLDRSDAEIQIQSDLSAIENYLTLNKLAQNSRRIVPMTTSKQPYIRFSERELAGFFFKNGGELKERLMDVVSKDGVSPTLADVQGWIGKKEPGFLIKNFIANINPKNLTS</sequence>
<feature type="compositionally biased region" description="Basic residues" evidence="1">
    <location>
        <begin position="17"/>
        <end position="27"/>
    </location>
</feature>
<feature type="compositionally biased region" description="Acidic residues" evidence="1">
    <location>
        <begin position="158"/>
        <end position="173"/>
    </location>
</feature>
<dbReference type="Proteomes" id="UP000696485">
    <property type="component" value="Unassembled WGS sequence"/>
</dbReference>
<evidence type="ECO:0000313" key="3">
    <source>
        <dbReference type="Proteomes" id="UP000696485"/>
    </source>
</evidence>
<evidence type="ECO:0000256" key="1">
    <source>
        <dbReference type="SAM" id="MobiDB-lite"/>
    </source>
</evidence>
<feature type="region of interest" description="Disordered" evidence="1">
    <location>
        <begin position="1"/>
        <end position="35"/>
    </location>
</feature>
<feature type="region of interest" description="Disordered" evidence="1">
    <location>
        <begin position="158"/>
        <end position="183"/>
    </location>
</feature>
<gene>
    <name evidence="2" type="ORF">BG006_004216</name>
</gene>
<protein>
    <submittedName>
        <fullName evidence="2">Uncharacterized protein</fullName>
    </submittedName>
</protein>
<organism evidence="2 3">
    <name type="scientific">Podila minutissima</name>
    <dbReference type="NCBI Taxonomy" id="64525"/>
    <lineage>
        <taxon>Eukaryota</taxon>
        <taxon>Fungi</taxon>
        <taxon>Fungi incertae sedis</taxon>
        <taxon>Mucoromycota</taxon>
        <taxon>Mortierellomycotina</taxon>
        <taxon>Mortierellomycetes</taxon>
        <taxon>Mortierellales</taxon>
        <taxon>Mortierellaceae</taxon>
        <taxon>Podila</taxon>
    </lineage>
</organism>
<proteinExistence type="predicted"/>
<dbReference type="EMBL" id="JAAAUY010002321">
    <property type="protein sequence ID" value="KAF9313185.1"/>
    <property type="molecule type" value="Genomic_DNA"/>
</dbReference>
<keyword evidence="3" id="KW-1185">Reference proteome</keyword>
<comment type="caution">
    <text evidence="2">The sequence shown here is derived from an EMBL/GenBank/DDBJ whole genome shotgun (WGS) entry which is preliminary data.</text>
</comment>
<reference evidence="2" key="1">
    <citation type="journal article" date="2020" name="Fungal Divers.">
        <title>Resolving the Mortierellaceae phylogeny through synthesis of multi-gene phylogenetics and phylogenomics.</title>
        <authorList>
            <person name="Vandepol N."/>
            <person name="Liber J."/>
            <person name="Desiro A."/>
            <person name="Na H."/>
            <person name="Kennedy M."/>
            <person name="Barry K."/>
            <person name="Grigoriev I.V."/>
            <person name="Miller A.N."/>
            <person name="O'Donnell K."/>
            <person name="Stajich J.E."/>
            <person name="Bonito G."/>
        </authorList>
    </citation>
    <scope>NUCLEOTIDE SEQUENCE</scope>
    <source>
        <strain evidence="2">NVP1</strain>
    </source>
</reference>
<name>A0A9P5S872_9FUNG</name>
<dbReference type="AlphaFoldDB" id="A0A9P5S872"/>
<evidence type="ECO:0000313" key="2">
    <source>
        <dbReference type="EMBL" id="KAF9313185.1"/>
    </source>
</evidence>
<accession>A0A9P5S872</accession>